<name>A0A897NK43_9EURY</name>
<dbReference type="RefSeq" id="WP_229122886.1">
    <property type="nucleotide sequence ID" value="NZ_CP064791.1"/>
</dbReference>
<evidence type="ECO:0000313" key="1">
    <source>
        <dbReference type="EMBL" id="QSG14840.1"/>
    </source>
</evidence>
<protein>
    <submittedName>
        <fullName evidence="1">Uncharacterized protein</fullName>
    </submittedName>
</protein>
<keyword evidence="2" id="KW-1185">Reference proteome</keyword>
<sequence length="116" mass="13036">MTRYETFVENGTVYVGFERRLEIGPVGEIVEHVGGPAWTIRYTDEEKQRHPEMDTSDEGLTVDVVDMLQTMTHSERFVETLAAHPAEIATDDSDAIPPRMGLFVGKLLENLENGLD</sequence>
<evidence type="ECO:0000313" key="2">
    <source>
        <dbReference type="Proteomes" id="UP000663292"/>
    </source>
</evidence>
<gene>
    <name evidence="1" type="ORF">HSEST_1307</name>
</gene>
<reference evidence="1 2" key="1">
    <citation type="submission" date="2020-11" db="EMBL/GenBank/DDBJ databases">
        <title>Carbohydrate-dependent, anaerobic sulfur respiration: A novel catabolism in halophilic archaea.</title>
        <authorList>
            <person name="Sorokin D.Y."/>
            <person name="Messina E."/>
            <person name="Smedile F."/>
            <person name="La Cono V."/>
            <person name="Hallsworth J.E."/>
            <person name="Yakimov M.M."/>
        </authorList>
    </citation>
    <scope>NUCLEOTIDE SEQUENCE [LARGE SCALE GENOMIC DNA]</scope>
    <source>
        <strain evidence="1 2">HSR-Est</strain>
    </source>
</reference>
<proteinExistence type="predicted"/>
<accession>A0A897NK43</accession>
<organism evidence="1 2">
    <name type="scientific">Halapricum desulfuricans</name>
    <dbReference type="NCBI Taxonomy" id="2841257"/>
    <lineage>
        <taxon>Archaea</taxon>
        <taxon>Methanobacteriati</taxon>
        <taxon>Methanobacteriota</taxon>
        <taxon>Stenosarchaea group</taxon>
        <taxon>Halobacteria</taxon>
        <taxon>Halobacteriales</taxon>
        <taxon>Haloarculaceae</taxon>
        <taxon>Halapricum</taxon>
    </lineage>
</organism>
<dbReference type="GeneID" id="68857944"/>
<dbReference type="EMBL" id="CP064791">
    <property type="protein sequence ID" value="QSG14840.1"/>
    <property type="molecule type" value="Genomic_DNA"/>
</dbReference>
<dbReference type="Proteomes" id="UP000663292">
    <property type="component" value="Chromosome"/>
</dbReference>
<dbReference type="AlphaFoldDB" id="A0A897NK43"/>